<dbReference type="CTD" id="36373881"/>
<gene>
    <name evidence="1 3 4" type="ORF">SRAE_0000063500</name>
</gene>
<protein>
    <submittedName>
        <fullName evidence="1 3">Uncharacterized protein</fullName>
    </submittedName>
</protein>
<evidence type="ECO:0000313" key="2">
    <source>
        <dbReference type="Proteomes" id="UP000035682"/>
    </source>
</evidence>
<organism evidence="1">
    <name type="scientific">Strongyloides ratti</name>
    <name type="common">Parasitic roundworm</name>
    <dbReference type="NCBI Taxonomy" id="34506"/>
    <lineage>
        <taxon>Eukaryota</taxon>
        <taxon>Metazoa</taxon>
        <taxon>Ecdysozoa</taxon>
        <taxon>Nematoda</taxon>
        <taxon>Chromadorea</taxon>
        <taxon>Rhabditida</taxon>
        <taxon>Tylenchina</taxon>
        <taxon>Panagrolaimomorpha</taxon>
        <taxon>Strongyloidoidea</taxon>
        <taxon>Strongyloididae</taxon>
        <taxon>Strongyloides</taxon>
    </lineage>
</organism>
<keyword evidence="2" id="KW-1185">Reference proteome</keyword>
<name>A0A090MT62_STRRB</name>
<evidence type="ECO:0000313" key="3">
    <source>
        <dbReference type="WBParaSite" id="SRAE_0000063500.1"/>
    </source>
</evidence>
<reference evidence="2" key="1">
    <citation type="submission" date="2014-09" db="EMBL/GenBank/DDBJ databases">
        <authorList>
            <person name="Martin A.A."/>
        </authorList>
    </citation>
    <scope>NUCLEOTIDE SEQUENCE</scope>
    <source>
        <strain evidence="2">ED321</strain>
    </source>
</reference>
<dbReference type="EMBL" id="LN609410">
    <property type="protein sequence ID" value="CEF61513.1"/>
    <property type="molecule type" value="Genomic_DNA"/>
</dbReference>
<proteinExistence type="predicted"/>
<evidence type="ECO:0000313" key="4">
    <source>
        <dbReference type="WormBase" id="SRAE_0000063500"/>
    </source>
</evidence>
<reference evidence="1" key="2">
    <citation type="submission" date="2014-09" db="EMBL/GenBank/DDBJ databases">
        <authorList>
            <person name="Aslett A.Martin."/>
        </authorList>
    </citation>
    <scope>NUCLEOTIDE SEQUENCE</scope>
    <source>
        <strain evidence="1">ED321 Heterogonic</strain>
    </source>
</reference>
<dbReference type="Proteomes" id="UP000035682">
    <property type="component" value="Unplaced"/>
</dbReference>
<dbReference type="RefSeq" id="XP_024500722.1">
    <property type="nucleotide sequence ID" value="XM_024646551.1"/>
</dbReference>
<dbReference type="GeneID" id="36373881"/>
<dbReference type="WBParaSite" id="SRAE_0000063500.1">
    <property type="protein sequence ID" value="SRAE_0000063500.1"/>
    <property type="gene ID" value="WBGene00256383"/>
</dbReference>
<sequence length="148" mass="17085">MKTSENANEKVRQFSIKQTVKAFHKTGTKWREGIIIDKLSDFIYAIRLSNGATITLLIAQKFPTHLAAKIAGRISQVIRRTPNQKKVRDEREIIPREVQNQTEMEQEINRFKGRMREQANKRIKEGKKINAEDDIEIALLEAQIAKAD</sequence>
<reference evidence="3" key="3">
    <citation type="submission" date="2020-12" db="UniProtKB">
        <authorList>
            <consortium name="WormBaseParasite"/>
        </authorList>
    </citation>
    <scope>IDENTIFICATION</scope>
</reference>
<accession>A0A090MT62</accession>
<dbReference type="WormBase" id="SRAE_0000063500">
    <property type="protein sequence ID" value="SRP10633"/>
    <property type="gene ID" value="WBGene00256383"/>
</dbReference>
<dbReference type="AlphaFoldDB" id="A0A090MT62"/>
<evidence type="ECO:0000313" key="1">
    <source>
        <dbReference type="EMBL" id="CEF61513.1"/>
    </source>
</evidence>